<organism evidence="1 2">
    <name type="scientific">Cuscuta campestris</name>
    <dbReference type="NCBI Taxonomy" id="132261"/>
    <lineage>
        <taxon>Eukaryota</taxon>
        <taxon>Viridiplantae</taxon>
        <taxon>Streptophyta</taxon>
        <taxon>Embryophyta</taxon>
        <taxon>Tracheophyta</taxon>
        <taxon>Spermatophyta</taxon>
        <taxon>Magnoliopsida</taxon>
        <taxon>eudicotyledons</taxon>
        <taxon>Gunneridae</taxon>
        <taxon>Pentapetalae</taxon>
        <taxon>asterids</taxon>
        <taxon>lamiids</taxon>
        <taxon>Solanales</taxon>
        <taxon>Convolvulaceae</taxon>
        <taxon>Cuscuteae</taxon>
        <taxon>Cuscuta</taxon>
        <taxon>Cuscuta subgen. Grammica</taxon>
        <taxon>Cuscuta sect. Cleistogrammica</taxon>
    </lineage>
</organism>
<accession>A0A484L235</accession>
<sequence length="80" mass="9169">MSPLHHLVLHQSRSAGSRWILPELHHLCRIGTKPSYLCWDLIDCASSMLDLNNPKFISTRSPLNLNNIGFTSFRFTTMTQ</sequence>
<name>A0A484L235_9ASTE</name>
<evidence type="ECO:0000313" key="1">
    <source>
        <dbReference type="EMBL" id="VFQ70387.1"/>
    </source>
</evidence>
<proteinExistence type="predicted"/>
<reference evidence="1 2" key="1">
    <citation type="submission" date="2018-04" db="EMBL/GenBank/DDBJ databases">
        <authorList>
            <person name="Vogel A."/>
        </authorList>
    </citation>
    <scope>NUCLEOTIDE SEQUENCE [LARGE SCALE GENOMIC DNA]</scope>
</reference>
<evidence type="ECO:0000313" key="2">
    <source>
        <dbReference type="Proteomes" id="UP000595140"/>
    </source>
</evidence>
<keyword evidence="2" id="KW-1185">Reference proteome</keyword>
<dbReference type="AlphaFoldDB" id="A0A484L235"/>
<dbReference type="Proteomes" id="UP000595140">
    <property type="component" value="Unassembled WGS sequence"/>
</dbReference>
<protein>
    <submittedName>
        <fullName evidence="1">Uncharacterized protein</fullName>
    </submittedName>
</protein>
<dbReference type="EMBL" id="OOIL02000889">
    <property type="protein sequence ID" value="VFQ70387.1"/>
    <property type="molecule type" value="Genomic_DNA"/>
</dbReference>
<gene>
    <name evidence="1" type="ORF">CCAM_LOCUS12163</name>
</gene>